<dbReference type="Pfam" id="PF16715">
    <property type="entry name" value="CDPS"/>
    <property type="match status" value="1"/>
</dbReference>
<dbReference type="Proteomes" id="UP001422759">
    <property type="component" value="Unassembled WGS sequence"/>
</dbReference>
<evidence type="ECO:0000313" key="4">
    <source>
        <dbReference type="EMBL" id="GAA2133056.1"/>
    </source>
</evidence>
<evidence type="ECO:0000256" key="1">
    <source>
        <dbReference type="ARBA" id="ARBA00006034"/>
    </source>
</evidence>
<keyword evidence="2" id="KW-0808">Transferase</keyword>
<comment type="caution">
    <text evidence="4">The sequence shown here is derived from an EMBL/GenBank/DDBJ whole genome shotgun (WGS) entry which is preliminary data.</text>
</comment>
<name>A0ABP5KIR9_9ACTN</name>
<comment type="similarity">
    <text evidence="1">Belongs to the CDPS family.</text>
</comment>
<dbReference type="RefSeq" id="WP_344460884.1">
    <property type="nucleotide sequence ID" value="NZ_BAAANT010000003.1"/>
</dbReference>
<evidence type="ECO:0000256" key="2">
    <source>
        <dbReference type="ARBA" id="ARBA00022679"/>
    </source>
</evidence>
<dbReference type="InterPro" id="IPR038622">
    <property type="entry name" value="CDPS_sf"/>
</dbReference>
<dbReference type="InterPro" id="IPR030903">
    <property type="entry name" value="CDPS"/>
</dbReference>
<keyword evidence="5" id="KW-1185">Reference proteome</keyword>
<protein>
    <recommendedName>
        <fullName evidence="3">Cyclodipeptide synthase</fullName>
    </recommendedName>
</protein>
<reference evidence="5" key="1">
    <citation type="journal article" date="2019" name="Int. J. Syst. Evol. Microbiol.">
        <title>The Global Catalogue of Microorganisms (GCM) 10K type strain sequencing project: providing services to taxonomists for standard genome sequencing and annotation.</title>
        <authorList>
            <consortium name="The Broad Institute Genomics Platform"/>
            <consortium name="The Broad Institute Genome Sequencing Center for Infectious Disease"/>
            <person name="Wu L."/>
            <person name="Ma J."/>
        </authorList>
    </citation>
    <scope>NUCLEOTIDE SEQUENCE [LARGE SCALE GENOMIC DNA]</scope>
    <source>
        <strain evidence="5">JCM 14560</strain>
    </source>
</reference>
<sequence length="251" mass="26833">MPVDTSLPAVTSRPPADAAAAVATPLTTGCARLAARRAHACIGISPFNGYFHAERIAALARWAVSAFDAVHFFIPDSLAAHTLEAVGYPPERAVWKARRQGQHLQNKVVAALSALAVPAPERLVLTSSALLGNPRYTELLEAAGTLFERDPGFRAACLQAADWVLERRLPPGGAATAAQRRTACRYLLGELPLFLDTPGIAGVAESVFCYHQTPVFLRRLFHRELACRPVPGQGYLQVESVGLAPLPRAAG</sequence>
<gene>
    <name evidence="4" type="ORF">GCM10009760_08810</name>
</gene>
<evidence type="ECO:0000256" key="3">
    <source>
        <dbReference type="ARBA" id="ARBA00030771"/>
    </source>
</evidence>
<evidence type="ECO:0000313" key="5">
    <source>
        <dbReference type="Proteomes" id="UP001422759"/>
    </source>
</evidence>
<accession>A0ABP5KIR9</accession>
<dbReference type="Gene3D" id="3.40.50.11710">
    <property type="entry name" value="Cyclodipeptide synthase"/>
    <property type="match status" value="1"/>
</dbReference>
<dbReference type="NCBIfam" id="TIGR04539">
    <property type="entry name" value="tRNA_cyclodipep"/>
    <property type="match status" value="1"/>
</dbReference>
<organism evidence="4 5">
    <name type="scientific">Kitasatospora kazusensis</name>
    <dbReference type="NCBI Taxonomy" id="407974"/>
    <lineage>
        <taxon>Bacteria</taxon>
        <taxon>Bacillati</taxon>
        <taxon>Actinomycetota</taxon>
        <taxon>Actinomycetes</taxon>
        <taxon>Kitasatosporales</taxon>
        <taxon>Streptomycetaceae</taxon>
        <taxon>Kitasatospora</taxon>
    </lineage>
</organism>
<proteinExistence type="inferred from homology"/>
<dbReference type="EMBL" id="BAAANT010000003">
    <property type="protein sequence ID" value="GAA2133056.1"/>
    <property type="molecule type" value="Genomic_DNA"/>
</dbReference>